<keyword evidence="2" id="KW-0479">Metal-binding</keyword>
<dbReference type="SUPFAM" id="SSF54292">
    <property type="entry name" value="2Fe-2S ferredoxin-like"/>
    <property type="match status" value="1"/>
</dbReference>
<dbReference type="SUPFAM" id="SSF47741">
    <property type="entry name" value="CO dehydrogenase ISP C-domain like"/>
    <property type="match status" value="1"/>
</dbReference>
<keyword evidence="1" id="KW-0001">2Fe-2S</keyword>
<dbReference type="EMBL" id="CADIKI010000029">
    <property type="protein sequence ID" value="CAB3809317.1"/>
    <property type="molecule type" value="Genomic_DNA"/>
</dbReference>
<dbReference type="EC" id="1.2.5.3" evidence="7"/>
<feature type="domain" description="2Fe-2S ferredoxin-type" evidence="6">
    <location>
        <begin position="10"/>
        <end position="86"/>
    </location>
</feature>
<keyword evidence="3 7" id="KW-0560">Oxidoreductase</keyword>
<evidence type="ECO:0000256" key="2">
    <source>
        <dbReference type="ARBA" id="ARBA00022723"/>
    </source>
</evidence>
<dbReference type="PANTHER" id="PTHR44379:SF8">
    <property type="entry name" value="XANTHINE DEHYDROGENASE IRON-SULFUR-BINDING SUBUNIT XDHC-RELATED"/>
    <property type="match status" value="1"/>
</dbReference>
<dbReference type="GO" id="GO:0046872">
    <property type="term" value="F:metal ion binding"/>
    <property type="evidence" value="ECO:0007669"/>
    <property type="project" value="UniProtKB-KW"/>
</dbReference>
<dbReference type="InterPro" id="IPR036010">
    <property type="entry name" value="2Fe-2S_ferredoxin-like_sf"/>
</dbReference>
<dbReference type="Proteomes" id="UP000494252">
    <property type="component" value="Unassembled WGS sequence"/>
</dbReference>
<evidence type="ECO:0000259" key="6">
    <source>
        <dbReference type="PROSITE" id="PS51085"/>
    </source>
</evidence>
<dbReference type="InterPro" id="IPR001041">
    <property type="entry name" value="2Fe-2S_ferredoxin-type"/>
</dbReference>
<dbReference type="Pfam" id="PF01799">
    <property type="entry name" value="Fer2_2"/>
    <property type="match status" value="1"/>
</dbReference>
<gene>
    <name evidence="7" type="primary">cutS_2</name>
    <name evidence="7" type="ORF">LMG27177_06773</name>
</gene>
<accession>A0A6J5H0Z2</accession>
<evidence type="ECO:0000313" key="7">
    <source>
        <dbReference type="EMBL" id="CAB3809317.1"/>
    </source>
</evidence>
<dbReference type="PANTHER" id="PTHR44379">
    <property type="entry name" value="OXIDOREDUCTASE WITH IRON-SULFUR SUBUNIT"/>
    <property type="match status" value="1"/>
</dbReference>
<dbReference type="CDD" id="cd00207">
    <property type="entry name" value="fer2"/>
    <property type="match status" value="1"/>
</dbReference>
<sequence length="175" mass="18630">MTDLVTCVTQRIALRVNREDVSAAVEPRTSLADFLREQQMLCGTNIGCEQGVCGACTLLVDGMPTRSCITSAVSCAGAEVQSIEGFDDDAVMNALRAAFTAEHALQCGYCTPGMLMSARDIVTRLPDADDERVRLELSGNLCRCTGYVGIVRAIRRVLDARRASQTAPLAAAAAV</sequence>
<dbReference type="Gene3D" id="1.10.150.120">
    <property type="entry name" value="[2Fe-2S]-binding domain"/>
    <property type="match status" value="1"/>
</dbReference>
<evidence type="ECO:0000256" key="5">
    <source>
        <dbReference type="ARBA" id="ARBA00023014"/>
    </source>
</evidence>
<protein>
    <submittedName>
        <fullName evidence="7">Carbon monoxide dehydrogenase small chain</fullName>
        <ecNumber evidence="7">1.2.5.3</ecNumber>
    </submittedName>
</protein>
<keyword evidence="8" id="KW-1185">Reference proteome</keyword>
<dbReference type="RefSeq" id="WP_246291449.1">
    <property type="nucleotide sequence ID" value="NZ_CADIKI010000029.1"/>
</dbReference>
<dbReference type="InterPro" id="IPR012675">
    <property type="entry name" value="Beta-grasp_dom_sf"/>
</dbReference>
<keyword evidence="4" id="KW-0408">Iron</keyword>
<dbReference type="PROSITE" id="PS51085">
    <property type="entry name" value="2FE2S_FER_2"/>
    <property type="match status" value="1"/>
</dbReference>
<dbReference type="InterPro" id="IPR051452">
    <property type="entry name" value="Diverse_Oxidoreductases"/>
</dbReference>
<dbReference type="AlphaFoldDB" id="A0A6J5H0Z2"/>
<dbReference type="InterPro" id="IPR006058">
    <property type="entry name" value="2Fe2S_fd_BS"/>
</dbReference>
<name>A0A6J5H0Z2_9BURK</name>
<evidence type="ECO:0000256" key="3">
    <source>
        <dbReference type="ARBA" id="ARBA00023002"/>
    </source>
</evidence>
<dbReference type="InterPro" id="IPR036884">
    <property type="entry name" value="2Fe-2S-bd_dom_sf"/>
</dbReference>
<dbReference type="InterPro" id="IPR002888">
    <property type="entry name" value="2Fe-2S-bd"/>
</dbReference>
<keyword evidence="5" id="KW-0411">Iron-sulfur</keyword>
<dbReference type="Gene3D" id="3.10.20.30">
    <property type="match status" value="1"/>
</dbReference>
<dbReference type="PROSITE" id="PS00197">
    <property type="entry name" value="2FE2S_FER_1"/>
    <property type="match status" value="1"/>
</dbReference>
<reference evidence="7 8" key="1">
    <citation type="submission" date="2020-04" db="EMBL/GenBank/DDBJ databases">
        <authorList>
            <person name="De Canck E."/>
        </authorList>
    </citation>
    <scope>NUCLEOTIDE SEQUENCE [LARGE SCALE GENOMIC DNA]</scope>
    <source>
        <strain evidence="7 8">LMG 27177</strain>
    </source>
</reference>
<evidence type="ECO:0000256" key="1">
    <source>
        <dbReference type="ARBA" id="ARBA00022714"/>
    </source>
</evidence>
<dbReference type="GO" id="GO:0008805">
    <property type="term" value="F:carbon-monoxide oxygenase activity"/>
    <property type="evidence" value="ECO:0007669"/>
    <property type="project" value="UniProtKB-EC"/>
</dbReference>
<dbReference type="GO" id="GO:0051537">
    <property type="term" value="F:2 iron, 2 sulfur cluster binding"/>
    <property type="evidence" value="ECO:0007669"/>
    <property type="project" value="UniProtKB-KW"/>
</dbReference>
<organism evidence="7 8">
    <name type="scientific">Paraburkholderia fynbosensis</name>
    <dbReference type="NCBI Taxonomy" id="1200993"/>
    <lineage>
        <taxon>Bacteria</taxon>
        <taxon>Pseudomonadati</taxon>
        <taxon>Pseudomonadota</taxon>
        <taxon>Betaproteobacteria</taxon>
        <taxon>Burkholderiales</taxon>
        <taxon>Burkholderiaceae</taxon>
        <taxon>Paraburkholderia</taxon>
    </lineage>
</organism>
<evidence type="ECO:0000313" key="8">
    <source>
        <dbReference type="Proteomes" id="UP000494252"/>
    </source>
</evidence>
<proteinExistence type="predicted"/>
<dbReference type="Pfam" id="PF00111">
    <property type="entry name" value="Fer2"/>
    <property type="match status" value="1"/>
</dbReference>
<evidence type="ECO:0000256" key="4">
    <source>
        <dbReference type="ARBA" id="ARBA00023004"/>
    </source>
</evidence>